<evidence type="ECO:0000256" key="1">
    <source>
        <dbReference type="SAM" id="MobiDB-lite"/>
    </source>
</evidence>
<protein>
    <recommendedName>
        <fullName evidence="4">Termination factor Rho</fullName>
    </recommendedName>
</protein>
<dbReference type="AlphaFoldDB" id="I7B4D7"/>
<proteinExistence type="predicted"/>
<dbReference type="EMBL" id="CP003734">
    <property type="protein sequence ID" value="AFO46163.1"/>
    <property type="molecule type" value="Genomic_DNA"/>
</dbReference>
<sequence length="145" mass="15924">MAQRFSFAIVQETHSGVNAMPRGDKDTYTDKQKRKAEHIEQSYEDKGVGKDEAEARAWATVNKQSGGGEKPGGSGSRTPSREKKTARTDSAKRAAESRKGHSRTSHTSLESQSKESLMKEARSKDIKGRSSMNKAQLVEALQKQG</sequence>
<feature type="compositionally biased region" description="Basic and acidic residues" evidence="1">
    <location>
        <begin position="79"/>
        <end position="99"/>
    </location>
</feature>
<dbReference type="Proteomes" id="UP000006503">
    <property type="component" value="Chromosome"/>
</dbReference>
<dbReference type="KEGG" id="ppx:T1E_0304"/>
<feature type="region of interest" description="Disordered" evidence="1">
    <location>
        <begin position="1"/>
        <end position="145"/>
    </location>
</feature>
<gene>
    <name evidence="2" type="ordered locus">T1E_0304</name>
</gene>
<accession>I7B4D7</accession>
<reference evidence="3" key="1">
    <citation type="journal article" date="2013" name="Microb. Biotechnol.">
        <title>Metabolic potential of the organic-solvent tolerant Pseudomonas putida DOT-T1E deduced from its annotated genome.</title>
        <authorList>
            <person name="Udaondo Z."/>
            <person name="Molina L."/>
            <person name="Daniels C."/>
            <person name="Gomez M.J."/>
            <person name="Molina-Henares M.A."/>
            <person name="Matilla M.A."/>
            <person name="Roca A."/>
            <person name="Fernandez M."/>
            <person name="Duque E."/>
            <person name="Segura A."/>
            <person name="Ramos J.L."/>
        </authorList>
    </citation>
    <scope>NUCLEOTIDE SEQUENCE [LARGE SCALE GENOMIC DNA]</scope>
    <source>
        <strain evidence="3">DOT-T1E</strain>
    </source>
</reference>
<organism evidence="2 3">
    <name type="scientific">Pseudomonas putida (strain DOT-T1E)</name>
    <dbReference type="NCBI Taxonomy" id="1196325"/>
    <lineage>
        <taxon>Bacteria</taxon>
        <taxon>Pseudomonadati</taxon>
        <taxon>Pseudomonadota</taxon>
        <taxon>Gammaproteobacteria</taxon>
        <taxon>Pseudomonadales</taxon>
        <taxon>Pseudomonadaceae</taxon>
        <taxon>Pseudomonas</taxon>
    </lineage>
</organism>
<feature type="compositionally biased region" description="Basic and acidic residues" evidence="1">
    <location>
        <begin position="22"/>
        <end position="55"/>
    </location>
</feature>
<name>I7B4D7_PSEPT</name>
<evidence type="ECO:0000313" key="2">
    <source>
        <dbReference type="EMBL" id="AFO46163.1"/>
    </source>
</evidence>
<feature type="compositionally biased region" description="Basic and acidic residues" evidence="1">
    <location>
        <begin position="112"/>
        <end position="128"/>
    </location>
</feature>
<evidence type="ECO:0000313" key="3">
    <source>
        <dbReference type="Proteomes" id="UP000006503"/>
    </source>
</evidence>
<feature type="compositionally biased region" description="Gly residues" evidence="1">
    <location>
        <begin position="65"/>
        <end position="75"/>
    </location>
</feature>
<dbReference type="HOGENOM" id="CLU_154487_1_0_6"/>
<evidence type="ECO:0008006" key="4">
    <source>
        <dbReference type="Google" id="ProtNLM"/>
    </source>
</evidence>
<dbReference type="PATRIC" id="fig|1196325.3.peg.307"/>